<sequence length="84" mass="9471">MSNLCPDCGRERGAEQVHLGRDRFGAPVLSPERPSRWCEPCHIGIDPDSEWPRPMRPEFQGLPLTTCGFAILPDGELIPPRELY</sequence>
<dbReference type="EMBL" id="CP158374">
    <property type="protein sequence ID" value="XBX83036.1"/>
    <property type="molecule type" value="Genomic_DNA"/>
</dbReference>
<name>A0AAU7WCA7_9MICO</name>
<evidence type="ECO:0000313" key="1">
    <source>
        <dbReference type="EMBL" id="XBX83036.1"/>
    </source>
</evidence>
<dbReference type="RefSeq" id="WP_350349052.1">
    <property type="nucleotide sequence ID" value="NZ_CP158374.1"/>
</dbReference>
<gene>
    <name evidence="1" type="ORF">ABIQ69_03670</name>
</gene>
<organism evidence="1">
    <name type="scientific">Agromyces sp. G08B096</name>
    <dbReference type="NCBI Taxonomy" id="3156399"/>
    <lineage>
        <taxon>Bacteria</taxon>
        <taxon>Bacillati</taxon>
        <taxon>Actinomycetota</taxon>
        <taxon>Actinomycetes</taxon>
        <taxon>Micrococcales</taxon>
        <taxon>Microbacteriaceae</taxon>
        <taxon>Agromyces</taxon>
    </lineage>
</organism>
<dbReference type="AlphaFoldDB" id="A0AAU7WCA7"/>
<proteinExistence type="predicted"/>
<reference evidence="1" key="1">
    <citation type="submission" date="2024-05" db="EMBL/GenBank/DDBJ databases">
        <authorList>
            <person name="Yu L."/>
        </authorList>
    </citation>
    <scope>NUCLEOTIDE SEQUENCE</scope>
    <source>
        <strain evidence="1">G08B096</strain>
    </source>
</reference>
<protein>
    <submittedName>
        <fullName evidence="1">Uncharacterized protein</fullName>
    </submittedName>
</protein>
<accession>A0AAU7WCA7</accession>